<dbReference type="InterPro" id="IPR029058">
    <property type="entry name" value="AB_hydrolase_fold"/>
</dbReference>
<name>A0A0R3LHW2_9BRAD</name>
<dbReference type="RefSeq" id="WP_057836330.1">
    <property type="nucleotide sequence ID" value="NZ_LLXZ01000102.1"/>
</dbReference>
<gene>
    <name evidence="1" type="ORF">CQ12_00535</name>
</gene>
<sequence>MNSPAAQMIEGQLVSVPAGSVTLNGNLTIPEDAGAVVLFAHGSGSGRHSPRNRYVARVLNEAKLATLLIDLLTVHEDVVDARTAHLRFDIDLLAERLVDVTDWLIQFPDTKNFPIGYFGGSTGAAAALAAAALRPDPVGAVVSRGGRPDLAGAALTRVRAPTLLIVGEDDKQVLELNRAALAQLRCEKQLAIVRAAAHLFEEPGALDEVARLACDWFKRYLIVAA</sequence>
<dbReference type="PANTHER" id="PTHR22946">
    <property type="entry name" value="DIENELACTONE HYDROLASE DOMAIN-CONTAINING PROTEIN-RELATED"/>
    <property type="match status" value="1"/>
</dbReference>
<organism evidence="1 2">
    <name type="scientific">Bradyrhizobium jicamae</name>
    <dbReference type="NCBI Taxonomy" id="280332"/>
    <lineage>
        <taxon>Bacteria</taxon>
        <taxon>Pseudomonadati</taxon>
        <taxon>Pseudomonadota</taxon>
        <taxon>Alphaproteobacteria</taxon>
        <taxon>Hyphomicrobiales</taxon>
        <taxon>Nitrobacteraceae</taxon>
        <taxon>Bradyrhizobium</taxon>
    </lineage>
</organism>
<dbReference type="Proteomes" id="UP000050863">
    <property type="component" value="Unassembled WGS sequence"/>
</dbReference>
<dbReference type="AlphaFoldDB" id="A0A0R3LHW2"/>
<dbReference type="Gene3D" id="3.40.50.1820">
    <property type="entry name" value="alpha/beta hydrolase"/>
    <property type="match status" value="1"/>
</dbReference>
<evidence type="ECO:0000313" key="1">
    <source>
        <dbReference type="EMBL" id="KRR07314.1"/>
    </source>
</evidence>
<comment type="caution">
    <text evidence="1">The sequence shown here is derived from an EMBL/GenBank/DDBJ whole genome shotgun (WGS) entry which is preliminary data.</text>
</comment>
<dbReference type="SUPFAM" id="SSF53474">
    <property type="entry name" value="alpha/beta-Hydrolases"/>
    <property type="match status" value="1"/>
</dbReference>
<dbReference type="EMBL" id="LLXZ01000102">
    <property type="protein sequence ID" value="KRR07314.1"/>
    <property type="molecule type" value="Genomic_DNA"/>
</dbReference>
<protein>
    <submittedName>
        <fullName evidence="1">Hydrolase</fullName>
    </submittedName>
</protein>
<proteinExistence type="predicted"/>
<dbReference type="InterPro" id="IPR050261">
    <property type="entry name" value="FrsA_esterase"/>
</dbReference>
<dbReference type="GO" id="GO:0016787">
    <property type="term" value="F:hydrolase activity"/>
    <property type="evidence" value="ECO:0007669"/>
    <property type="project" value="UniProtKB-KW"/>
</dbReference>
<keyword evidence="2" id="KW-1185">Reference proteome</keyword>
<reference evidence="1 2" key="1">
    <citation type="submission" date="2014-03" db="EMBL/GenBank/DDBJ databases">
        <title>Bradyrhizobium valentinum sp. nov., isolated from effective nodules of Lupinus mariae-josephae, a lupine endemic of basic-lime soils in Eastern Spain.</title>
        <authorList>
            <person name="Duran D."/>
            <person name="Rey L."/>
            <person name="Navarro A."/>
            <person name="Busquets A."/>
            <person name="Imperial J."/>
            <person name="Ruiz-Argueso T."/>
        </authorList>
    </citation>
    <scope>NUCLEOTIDE SEQUENCE [LARGE SCALE GENOMIC DNA]</scope>
    <source>
        <strain evidence="1 2">PAC68</strain>
    </source>
</reference>
<dbReference type="OrthoDB" id="9810066at2"/>
<evidence type="ECO:0000313" key="2">
    <source>
        <dbReference type="Proteomes" id="UP000050863"/>
    </source>
</evidence>
<accession>A0A0R3LHW2</accession>
<dbReference type="STRING" id="280332.CQ12_00535"/>
<keyword evidence="1" id="KW-0378">Hydrolase</keyword>